<dbReference type="EMBL" id="JBHGPK010000025">
    <property type="protein sequence ID" value="MFC2253929.1"/>
    <property type="molecule type" value="Genomic_DNA"/>
</dbReference>
<comment type="caution">
    <text evidence="1">The sequence shown here is derived from an EMBL/GenBank/DDBJ whole genome shotgun (WGS) entry which is preliminary data.</text>
</comment>
<gene>
    <name evidence="1" type="ORF">ACETRX_30140</name>
</gene>
<accession>A0ABV6ZP06</accession>
<proteinExistence type="predicted"/>
<reference evidence="1 2" key="1">
    <citation type="submission" date="2024-09" db="EMBL/GenBank/DDBJ databases">
        <title>Description of Labrys sedimenti sp. nov., isolated from a diclofenac-degrading enrichment culture, and genome-based reclassification of Labrys portucalensis as a later heterotypic synonym of Labrys neptuniae.</title>
        <authorList>
            <person name="Tancsics A."/>
            <person name="Csepanyi A."/>
        </authorList>
    </citation>
    <scope>NUCLEOTIDE SEQUENCE [LARGE SCALE GENOMIC DNA]</scope>
    <source>
        <strain evidence="1 2">LMG 23412</strain>
    </source>
</reference>
<organism evidence="1 2">
    <name type="scientific">Labrys neptuniae</name>
    <dbReference type="NCBI Taxonomy" id="376174"/>
    <lineage>
        <taxon>Bacteria</taxon>
        <taxon>Pseudomonadati</taxon>
        <taxon>Pseudomonadota</taxon>
        <taxon>Alphaproteobacteria</taxon>
        <taxon>Hyphomicrobiales</taxon>
        <taxon>Xanthobacteraceae</taxon>
        <taxon>Labrys</taxon>
    </lineage>
</organism>
<name>A0ABV6ZP06_9HYPH</name>
<evidence type="ECO:0008006" key="3">
    <source>
        <dbReference type="Google" id="ProtNLM"/>
    </source>
</evidence>
<dbReference type="PROSITE" id="PS51257">
    <property type="entry name" value="PROKAR_LIPOPROTEIN"/>
    <property type="match status" value="1"/>
</dbReference>
<sequence>MKILTYSAAIGLAFGLVGCAMEQTIRQENAAAEQRCSSRGLHPAKMYTPEWWNYTDCIGVERARIRKANGTAECVASGFQAGTPAMAQCEASRAKARSDQIVADYKADKAQMAR</sequence>
<dbReference type="Proteomes" id="UP001595190">
    <property type="component" value="Unassembled WGS sequence"/>
</dbReference>
<evidence type="ECO:0000313" key="1">
    <source>
        <dbReference type="EMBL" id="MFC2253929.1"/>
    </source>
</evidence>
<evidence type="ECO:0000313" key="2">
    <source>
        <dbReference type="Proteomes" id="UP001595190"/>
    </source>
</evidence>
<protein>
    <recommendedName>
        <fullName evidence="3">Lipoprotein</fullName>
    </recommendedName>
</protein>
<dbReference type="RefSeq" id="WP_394314724.1">
    <property type="nucleotide sequence ID" value="NZ_JBHGPK010000025.1"/>
</dbReference>